<feature type="compositionally biased region" description="Low complexity" evidence="1">
    <location>
        <begin position="929"/>
        <end position="940"/>
    </location>
</feature>
<accession>A0AAD4KW16</accession>
<dbReference type="GeneID" id="70250270"/>
<comment type="caution">
    <text evidence="2">The sequence shown here is derived from an EMBL/GenBank/DDBJ whole genome shotgun (WGS) entry which is preliminary data.</text>
</comment>
<name>A0AAD4KW16_9EURO</name>
<evidence type="ECO:0000313" key="3">
    <source>
        <dbReference type="Proteomes" id="UP001201262"/>
    </source>
</evidence>
<evidence type="ECO:0000256" key="1">
    <source>
        <dbReference type="SAM" id="MobiDB-lite"/>
    </source>
</evidence>
<evidence type="ECO:0000313" key="2">
    <source>
        <dbReference type="EMBL" id="KAH8702268.1"/>
    </source>
</evidence>
<dbReference type="EMBL" id="JAJTJA010000003">
    <property type="protein sequence ID" value="KAH8702268.1"/>
    <property type="molecule type" value="Genomic_DNA"/>
</dbReference>
<organism evidence="2 3">
    <name type="scientific">Talaromyces proteolyticus</name>
    <dbReference type="NCBI Taxonomy" id="1131652"/>
    <lineage>
        <taxon>Eukaryota</taxon>
        <taxon>Fungi</taxon>
        <taxon>Dikarya</taxon>
        <taxon>Ascomycota</taxon>
        <taxon>Pezizomycotina</taxon>
        <taxon>Eurotiomycetes</taxon>
        <taxon>Eurotiomycetidae</taxon>
        <taxon>Eurotiales</taxon>
        <taxon>Trichocomaceae</taxon>
        <taxon>Talaromyces</taxon>
        <taxon>Talaromyces sect. Bacilispori</taxon>
    </lineage>
</organism>
<dbReference type="Proteomes" id="UP001201262">
    <property type="component" value="Unassembled WGS sequence"/>
</dbReference>
<reference evidence="2" key="1">
    <citation type="submission" date="2021-12" db="EMBL/GenBank/DDBJ databases">
        <title>Convergent genome expansion in fungi linked to evolution of root-endophyte symbiosis.</title>
        <authorList>
            <consortium name="DOE Joint Genome Institute"/>
            <person name="Ke Y.-H."/>
            <person name="Bonito G."/>
            <person name="Liao H.-L."/>
            <person name="Looney B."/>
            <person name="Rojas-Flechas A."/>
            <person name="Nash J."/>
            <person name="Hameed K."/>
            <person name="Schadt C."/>
            <person name="Martin F."/>
            <person name="Crous P.W."/>
            <person name="Miettinen O."/>
            <person name="Magnuson J.K."/>
            <person name="Labbe J."/>
            <person name="Jacobson D."/>
            <person name="Doktycz M.J."/>
            <person name="Veneault-Fourrey C."/>
            <person name="Kuo A."/>
            <person name="Mondo S."/>
            <person name="Calhoun S."/>
            <person name="Riley R."/>
            <person name="Ohm R."/>
            <person name="LaButti K."/>
            <person name="Andreopoulos B."/>
            <person name="Pangilinan J."/>
            <person name="Nolan M."/>
            <person name="Tritt A."/>
            <person name="Clum A."/>
            <person name="Lipzen A."/>
            <person name="Daum C."/>
            <person name="Barry K."/>
            <person name="Grigoriev I.V."/>
            <person name="Vilgalys R."/>
        </authorList>
    </citation>
    <scope>NUCLEOTIDE SEQUENCE</scope>
    <source>
        <strain evidence="2">PMI_201</strain>
    </source>
</reference>
<protein>
    <submittedName>
        <fullName evidence="2">Uncharacterized protein</fullName>
    </submittedName>
</protein>
<keyword evidence="3" id="KW-1185">Reference proteome</keyword>
<dbReference type="AlphaFoldDB" id="A0AAD4KW16"/>
<gene>
    <name evidence="2" type="ORF">BGW36DRAFT_424549</name>
</gene>
<sequence>MVNVTVCRTPTNPRYLTHRHVRKLLAKAKSPGEGESDDQLQVLEPNEEQLFSFYIPSLPAGKHTITTSQTVTVPSYATGEKDANLQATKEFTVVAPRYKLPNGSIHSVYPPQGHADEVRMLPHVVFNDSHLPWERLATEKEEPDKDNNRIPWLALLVFVQDELRVTEAGFLPTSVSQSTTWAATLTLEDLAKVSAAHPILDANKKPRDGDDPHTQADFIFPQTALIRELFRDHTLKSDVVQDKCSVSAFKFLAHVRNINTMGMANSGIDDEFGTFSIVVSPRTGPLDITQPTSVVVHLVNLEGVDQLSWNLQESRVSLCSLDSWSYTCLPPDSFNVYAALENIGHTWDLLRPDPTLIDEAKHGTCPTRLLERLQDGHTIVKYRTQTGEETAALLRGVCVPSIETHLDQPASNFGTDLQVLDKDLGLMDITYSVAWQLGRTMALADQSFTTALARIRIQLTRQTQQEILLAAYEATGQILRHNDMVQNIPSFVETLSSLPKDRLTRGPASRWRQERQNAGVTPAIDRSFEGPLMQAHFLEYGMPLATHMAASTAPGEHYTEFNDPISPDWQIVLAWVMDRMHLSGIPAQHLIPDPSFLPRERLRFFHIDRRWVDSFVDGALSIANHLQHDDKVRQLIKNQLQEYLDKPLHAQAYPPQIPSHGFLLRSELCTKYPDLIVEAPDPTSKKAPILRQENIDDGVLLVLFDRVPGSASLPKLILRQPPHQQAFAVGADLTRDLLEVEFKRVYTIPPPDPFPSGGFQHTYHRVNPPKDEQKVFVWDGEALPNVHSLRLPHFVQETYDTIRKGMKTGEFTETCPTAALLGIQLNDPMYFLQLGLQTGSPAPLDDGRFRQFKTVQGGPSRPGPSPLAAIARQPRMGPLYDDWLQALPSPLERLRIANAKCGAAKQGAAGSPSSMERLRGDVRETQEHPSQSSYSSSEPKPSLDDPAQPPKFIYKVFPLGMTADHNSGVSMYKSGVQQDLIFYIYLANDPSDYSLQEISIRVPLGPTTAPIKCLAANYRGPGAVMLSNLRYNVIAVFITDQKQQYLQLRIMVRSVTKGKVEIQKGDNLSIALSGVSVNLYSKPCWVIGLVEEKYEQTTIKPDNIEIQLVLE</sequence>
<proteinExistence type="predicted"/>
<dbReference type="RefSeq" id="XP_046075644.1">
    <property type="nucleotide sequence ID" value="XM_046219983.1"/>
</dbReference>
<feature type="region of interest" description="Disordered" evidence="1">
    <location>
        <begin position="922"/>
        <end position="945"/>
    </location>
</feature>